<evidence type="ECO:0000256" key="7">
    <source>
        <dbReference type="SAM" id="Phobius"/>
    </source>
</evidence>
<feature type="transmembrane region" description="Helical" evidence="7">
    <location>
        <begin position="218"/>
        <end position="242"/>
    </location>
</feature>
<accession>A0ABP7A5J1</accession>
<feature type="transmembrane region" description="Helical" evidence="7">
    <location>
        <begin position="345"/>
        <end position="365"/>
    </location>
</feature>
<keyword evidence="2" id="KW-0813">Transport</keyword>
<dbReference type="Proteomes" id="UP001501490">
    <property type="component" value="Unassembled WGS sequence"/>
</dbReference>
<dbReference type="RefSeq" id="WP_344805812.1">
    <property type="nucleotide sequence ID" value="NZ_BAABAB010000021.1"/>
</dbReference>
<dbReference type="PANTHER" id="PTHR23513:SF6">
    <property type="entry name" value="MAJOR FACILITATOR SUPERFAMILY ASSOCIATED DOMAIN-CONTAINING PROTEIN"/>
    <property type="match status" value="1"/>
</dbReference>
<keyword evidence="6 7" id="KW-0472">Membrane</keyword>
<dbReference type="CDD" id="cd06173">
    <property type="entry name" value="MFS_MefA_like"/>
    <property type="match status" value="1"/>
</dbReference>
<evidence type="ECO:0000259" key="8">
    <source>
        <dbReference type="PROSITE" id="PS50850"/>
    </source>
</evidence>
<evidence type="ECO:0000256" key="1">
    <source>
        <dbReference type="ARBA" id="ARBA00004651"/>
    </source>
</evidence>
<keyword evidence="5 7" id="KW-1133">Transmembrane helix</keyword>
<feature type="transmembrane region" description="Helical" evidence="7">
    <location>
        <begin position="371"/>
        <end position="392"/>
    </location>
</feature>
<keyword evidence="4 7" id="KW-0812">Transmembrane</keyword>
<feature type="transmembrane region" description="Helical" evidence="7">
    <location>
        <begin position="284"/>
        <end position="302"/>
    </location>
</feature>
<evidence type="ECO:0000313" key="10">
    <source>
        <dbReference type="Proteomes" id="UP001501490"/>
    </source>
</evidence>
<comment type="subcellular location">
    <subcellularLocation>
        <location evidence="1">Cell membrane</location>
        <topology evidence="1">Multi-pass membrane protein</topology>
    </subcellularLocation>
</comment>
<evidence type="ECO:0000256" key="6">
    <source>
        <dbReference type="ARBA" id="ARBA00023136"/>
    </source>
</evidence>
<keyword evidence="10" id="KW-1185">Reference proteome</keyword>
<feature type="transmembrane region" description="Helical" evidence="7">
    <location>
        <begin position="308"/>
        <end position="333"/>
    </location>
</feature>
<dbReference type="PROSITE" id="PS50850">
    <property type="entry name" value="MFS"/>
    <property type="match status" value="1"/>
</dbReference>
<evidence type="ECO:0000256" key="4">
    <source>
        <dbReference type="ARBA" id="ARBA00022692"/>
    </source>
</evidence>
<feature type="transmembrane region" description="Helical" evidence="7">
    <location>
        <begin position="254"/>
        <end position="272"/>
    </location>
</feature>
<dbReference type="PANTHER" id="PTHR23513">
    <property type="entry name" value="INTEGRAL MEMBRANE EFFLUX PROTEIN-RELATED"/>
    <property type="match status" value="1"/>
</dbReference>
<proteinExistence type="predicted"/>
<keyword evidence="3" id="KW-1003">Cell membrane</keyword>
<reference evidence="10" key="1">
    <citation type="journal article" date="2019" name="Int. J. Syst. Evol. Microbiol.">
        <title>The Global Catalogue of Microorganisms (GCM) 10K type strain sequencing project: providing services to taxonomists for standard genome sequencing and annotation.</title>
        <authorList>
            <consortium name="The Broad Institute Genomics Platform"/>
            <consortium name="The Broad Institute Genome Sequencing Center for Infectious Disease"/>
            <person name="Wu L."/>
            <person name="Ma J."/>
        </authorList>
    </citation>
    <scope>NUCLEOTIDE SEQUENCE [LARGE SCALE GENOMIC DNA]</scope>
    <source>
        <strain evidence="10">JCM 16929</strain>
    </source>
</reference>
<dbReference type="InterPro" id="IPR010290">
    <property type="entry name" value="TM_effector"/>
</dbReference>
<name>A0ABP7A5J1_9ACTN</name>
<feature type="transmembrane region" description="Helical" evidence="7">
    <location>
        <begin position="175"/>
        <end position="195"/>
    </location>
</feature>
<evidence type="ECO:0000256" key="5">
    <source>
        <dbReference type="ARBA" id="ARBA00022989"/>
    </source>
</evidence>
<feature type="transmembrane region" description="Helical" evidence="7">
    <location>
        <begin position="106"/>
        <end position="128"/>
    </location>
</feature>
<evidence type="ECO:0000256" key="2">
    <source>
        <dbReference type="ARBA" id="ARBA00022448"/>
    </source>
</evidence>
<dbReference type="InterPro" id="IPR020846">
    <property type="entry name" value="MFS_dom"/>
</dbReference>
<dbReference type="Gene3D" id="1.20.1250.20">
    <property type="entry name" value="MFS general substrate transporter like domains"/>
    <property type="match status" value="1"/>
</dbReference>
<sequence length="418" mass="42574">MNTTVLRANADFRRLWIGQAASKLGSRGSVVSVPLLVLSVTHSPALMATVALFESISELVVMLPAGVLADRFDRRRLMIVADLGCFLAVATLAVAAALGFASLPLILAVTVIDCAFGSLFAGSSAAALRRLVRADDLGAAIAVVQARNSAVYLIGPLLGGATFGIAPWLPFAFDALTFAVSAVLLLQIRTSLAVIEPPGPNLINEATAGLRFVLGKPFLRYVVIVAAAINSIFGGVIVAAIAVSDAERASSTTIGAIVTSAGVGAMLGSLAMPWLRRRFSSGQLVLGTLSAMVLLIPLMGVVEHPLAMGALIVGCSVLAPVMSAVILTELTAITPDELQGRVQSAMSFAALCATPVGPMIAGAALGAWGPLATFVALDAVLVGALVFSVSGLRNLRQLHAEAAAPGPADAAVSPAAAR</sequence>
<protein>
    <submittedName>
        <fullName evidence="9">MFS transporter</fullName>
    </submittedName>
</protein>
<evidence type="ECO:0000256" key="3">
    <source>
        <dbReference type="ARBA" id="ARBA00022475"/>
    </source>
</evidence>
<feature type="transmembrane region" description="Helical" evidence="7">
    <location>
        <begin position="79"/>
        <end position="100"/>
    </location>
</feature>
<dbReference type="InterPro" id="IPR036259">
    <property type="entry name" value="MFS_trans_sf"/>
</dbReference>
<evidence type="ECO:0000313" key="9">
    <source>
        <dbReference type="EMBL" id="GAA3625242.1"/>
    </source>
</evidence>
<dbReference type="SUPFAM" id="SSF103473">
    <property type="entry name" value="MFS general substrate transporter"/>
    <property type="match status" value="1"/>
</dbReference>
<dbReference type="Pfam" id="PF05977">
    <property type="entry name" value="MFS_3"/>
    <property type="match status" value="1"/>
</dbReference>
<comment type="caution">
    <text evidence="9">The sequence shown here is derived from an EMBL/GenBank/DDBJ whole genome shotgun (WGS) entry which is preliminary data.</text>
</comment>
<organism evidence="9 10">
    <name type="scientific">Microlunatus ginsengisoli</name>
    <dbReference type="NCBI Taxonomy" id="363863"/>
    <lineage>
        <taxon>Bacteria</taxon>
        <taxon>Bacillati</taxon>
        <taxon>Actinomycetota</taxon>
        <taxon>Actinomycetes</taxon>
        <taxon>Propionibacteriales</taxon>
        <taxon>Propionibacteriaceae</taxon>
        <taxon>Microlunatus</taxon>
    </lineage>
</organism>
<feature type="transmembrane region" description="Helical" evidence="7">
    <location>
        <begin position="149"/>
        <end position="169"/>
    </location>
</feature>
<feature type="domain" description="Major facilitator superfamily (MFS) profile" evidence="8">
    <location>
        <begin position="1"/>
        <end position="396"/>
    </location>
</feature>
<dbReference type="EMBL" id="BAABAB010000021">
    <property type="protein sequence ID" value="GAA3625242.1"/>
    <property type="molecule type" value="Genomic_DNA"/>
</dbReference>
<gene>
    <name evidence="9" type="ORF">GCM10022236_29470</name>
</gene>